<reference evidence="4" key="1">
    <citation type="submission" date="2013-03" db="EMBL/GenBank/DDBJ databases">
        <title>Genome sequence of Chthonomonas calidirosea, the first sequenced genome from the Armatimonadetes phylum (formally candidate division OP10).</title>
        <authorList>
            <person name="Lee K.C.Y."/>
            <person name="Morgan X.C."/>
            <person name="Dunfield P.F."/>
            <person name="Tamas I."/>
            <person name="Houghton K.M."/>
            <person name="Vyssotski M."/>
            <person name="Ryan J.L.J."/>
            <person name="Lagutin K."/>
            <person name="McDonald I.R."/>
            <person name="Stott M.B."/>
        </authorList>
    </citation>
    <scope>NUCLEOTIDE SEQUENCE [LARGE SCALE GENOMIC DNA]</scope>
    <source>
        <strain evidence="4">DSM 23976 / ICMP 18418 / T49</strain>
    </source>
</reference>
<dbReference type="EMBL" id="HF951689">
    <property type="protein sequence ID" value="CCW35909.1"/>
    <property type="molecule type" value="Genomic_DNA"/>
</dbReference>
<gene>
    <name evidence="3" type="ORF">CCALI_02102</name>
</gene>
<proteinExistence type="predicted"/>
<evidence type="ECO:0000259" key="2">
    <source>
        <dbReference type="Pfam" id="PF22746"/>
    </source>
</evidence>
<feature type="compositionally biased region" description="Basic and acidic residues" evidence="1">
    <location>
        <begin position="63"/>
        <end position="74"/>
    </location>
</feature>
<evidence type="ECO:0000313" key="4">
    <source>
        <dbReference type="Proteomes" id="UP000014227"/>
    </source>
</evidence>
<feature type="region of interest" description="Disordered" evidence="1">
    <location>
        <begin position="123"/>
        <end position="145"/>
    </location>
</feature>
<evidence type="ECO:0000256" key="1">
    <source>
        <dbReference type="SAM" id="MobiDB-lite"/>
    </source>
</evidence>
<feature type="domain" description="YvlB/LiaX N-terminal" evidence="2">
    <location>
        <begin position="148"/>
        <end position="175"/>
    </location>
</feature>
<keyword evidence="4" id="KW-1185">Reference proteome</keyword>
<organism evidence="3 4">
    <name type="scientific">Chthonomonas calidirosea (strain DSM 23976 / ICMP 18418 / T49)</name>
    <dbReference type="NCBI Taxonomy" id="1303518"/>
    <lineage>
        <taxon>Bacteria</taxon>
        <taxon>Bacillati</taxon>
        <taxon>Armatimonadota</taxon>
        <taxon>Chthonomonadia</taxon>
        <taxon>Chthonomonadales</taxon>
        <taxon>Chthonomonadaceae</taxon>
        <taxon>Chthonomonas</taxon>
    </lineage>
</organism>
<name>S0EVS3_CHTCT</name>
<feature type="compositionally biased region" description="Basic and acidic residues" evidence="1">
    <location>
        <begin position="46"/>
        <end position="55"/>
    </location>
</feature>
<evidence type="ECO:0000313" key="3">
    <source>
        <dbReference type="EMBL" id="CCW35909.1"/>
    </source>
</evidence>
<dbReference type="Pfam" id="PF22746">
    <property type="entry name" value="SHOCT-like_DUF2089-C"/>
    <property type="match status" value="2"/>
</dbReference>
<protein>
    <recommendedName>
        <fullName evidence="2">YvlB/LiaX N-terminal domain-containing protein</fullName>
    </recommendedName>
</protein>
<dbReference type="RefSeq" id="WP_016483432.1">
    <property type="nucleotide sequence ID" value="NC_021487.1"/>
</dbReference>
<feature type="compositionally biased region" description="Low complexity" evidence="1">
    <location>
        <begin position="30"/>
        <end position="40"/>
    </location>
</feature>
<feature type="domain" description="YvlB/LiaX N-terminal" evidence="2">
    <location>
        <begin position="5"/>
        <end position="32"/>
    </location>
</feature>
<dbReference type="AlphaFoldDB" id="S0EVS3"/>
<sequence>MPETEKERILRLIAEGVLTPEEGARMIEALQRAQQAQPAASSTPEPSREKPKTNERQNFQKVEIPRPDGTHETIEVPPALVPAVMKVIGAYMKESARSAARDAWGGFRVMASRSLNEMKSNLRSRFSGSPNKAASLNTPSPEEIQRREERLRLLQMVESGRLKAEEAERIFEQLDALHQEKRGVSSGQTH</sequence>
<feature type="region of interest" description="Disordered" evidence="1">
    <location>
        <begin position="30"/>
        <end position="74"/>
    </location>
</feature>
<dbReference type="HOGENOM" id="CLU_1425699_0_0_0"/>
<dbReference type="PATRIC" id="fig|1303518.3.peg.2173"/>
<dbReference type="STRING" id="454171.CP488_01988"/>
<dbReference type="InParanoid" id="S0EVS3"/>
<dbReference type="KEGG" id="ccz:CCALI_02102"/>
<feature type="compositionally biased region" description="Polar residues" evidence="1">
    <location>
        <begin position="123"/>
        <end position="140"/>
    </location>
</feature>
<dbReference type="InterPro" id="IPR053959">
    <property type="entry name" value="YvlB/LiaX_N"/>
</dbReference>
<dbReference type="Proteomes" id="UP000014227">
    <property type="component" value="Chromosome I"/>
</dbReference>
<accession>S0EVS3</accession>